<comment type="caution">
    <text evidence="2">The sequence shown here is derived from an EMBL/GenBank/DDBJ whole genome shotgun (WGS) entry which is preliminary data.</text>
</comment>
<reference evidence="2 3" key="1">
    <citation type="submission" date="2024-02" db="EMBL/GenBank/DDBJ databases">
        <title>Discinaceae phylogenomics.</title>
        <authorList>
            <person name="Dirks A.C."/>
            <person name="James T.Y."/>
        </authorList>
    </citation>
    <scope>NUCLEOTIDE SEQUENCE [LARGE SCALE GENOMIC DNA]</scope>
    <source>
        <strain evidence="2 3">ACD0624</strain>
    </source>
</reference>
<feature type="region of interest" description="Disordered" evidence="1">
    <location>
        <begin position="83"/>
        <end position="105"/>
    </location>
</feature>
<name>A0ABR3GE58_9PEZI</name>
<dbReference type="Proteomes" id="UP001447188">
    <property type="component" value="Unassembled WGS sequence"/>
</dbReference>
<dbReference type="EMBL" id="JBBBZM010000101">
    <property type="protein sequence ID" value="KAL0634190.1"/>
    <property type="molecule type" value="Genomic_DNA"/>
</dbReference>
<proteinExistence type="predicted"/>
<sequence length="192" mass="21145">MNHNLPCYRITKYDQDEAVLPLKRAAIQAKLKLKKLQKNLTAMSQEHTADTTRTVFKRAREKAGCNHNNPKCQRTAAKYKQYSKIHGSTSTISQPPSPNRPHEDSPFVIPLPLHLSHLVPAASKAPMASAATHFYNSPLSTLNGRPFGNHSRDSVGPTPQKTGKILGIFESFSNVDHSQLPGNAKSMISLAL</sequence>
<keyword evidence="3" id="KW-1185">Reference proteome</keyword>
<organism evidence="2 3">
    <name type="scientific">Discina gigas</name>
    <dbReference type="NCBI Taxonomy" id="1032678"/>
    <lineage>
        <taxon>Eukaryota</taxon>
        <taxon>Fungi</taxon>
        <taxon>Dikarya</taxon>
        <taxon>Ascomycota</taxon>
        <taxon>Pezizomycotina</taxon>
        <taxon>Pezizomycetes</taxon>
        <taxon>Pezizales</taxon>
        <taxon>Discinaceae</taxon>
        <taxon>Discina</taxon>
    </lineage>
</organism>
<protein>
    <submittedName>
        <fullName evidence="2">Uncharacterized protein</fullName>
    </submittedName>
</protein>
<evidence type="ECO:0000313" key="2">
    <source>
        <dbReference type="EMBL" id="KAL0634190.1"/>
    </source>
</evidence>
<evidence type="ECO:0000313" key="3">
    <source>
        <dbReference type="Proteomes" id="UP001447188"/>
    </source>
</evidence>
<gene>
    <name evidence="2" type="ORF">Q9L58_006866</name>
</gene>
<evidence type="ECO:0000256" key="1">
    <source>
        <dbReference type="SAM" id="MobiDB-lite"/>
    </source>
</evidence>
<accession>A0ABR3GE58</accession>